<dbReference type="GO" id="GO:0016020">
    <property type="term" value="C:membrane"/>
    <property type="evidence" value="ECO:0007669"/>
    <property type="project" value="InterPro"/>
</dbReference>
<dbReference type="InterPro" id="IPR007329">
    <property type="entry name" value="FMN-bd"/>
</dbReference>
<feature type="compositionally biased region" description="Low complexity" evidence="1">
    <location>
        <begin position="32"/>
        <end position="100"/>
    </location>
</feature>
<dbReference type="EMBL" id="CP134879">
    <property type="protein sequence ID" value="WNM23439.1"/>
    <property type="molecule type" value="Genomic_DNA"/>
</dbReference>
<dbReference type="Pfam" id="PF04205">
    <property type="entry name" value="FMN_bind"/>
    <property type="match status" value="1"/>
</dbReference>
<name>A0AA96F433_9MICO</name>
<accession>A0AA96F433</accession>
<reference evidence="4 5" key="1">
    <citation type="submission" date="2023-09" db="EMBL/GenBank/DDBJ databases">
        <title>Demequina sp. a novel bacteria isolated from Capsicum annuum.</title>
        <authorList>
            <person name="Humaira Z."/>
            <person name="Lee J."/>
            <person name="Cho D."/>
        </authorList>
    </citation>
    <scope>NUCLEOTIDE SEQUENCE [LARGE SCALE GENOMIC DNA]</scope>
    <source>
        <strain evidence="4 5">OYTSA14</strain>
    </source>
</reference>
<feature type="chain" id="PRO_5041701453" evidence="2">
    <location>
        <begin position="23"/>
        <end position="186"/>
    </location>
</feature>
<dbReference type="GO" id="GO:0010181">
    <property type="term" value="F:FMN binding"/>
    <property type="evidence" value="ECO:0007669"/>
    <property type="project" value="InterPro"/>
</dbReference>
<feature type="region of interest" description="Disordered" evidence="1">
    <location>
        <begin position="29"/>
        <end position="100"/>
    </location>
</feature>
<dbReference type="Proteomes" id="UP001304125">
    <property type="component" value="Chromosome"/>
</dbReference>
<keyword evidence="2" id="KW-0732">Signal</keyword>
<dbReference type="RefSeq" id="WP_313496346.1">
    <property type="nucleotide sequence ID" value="NZ_CP134879.1"/>
</dbReference>
<dbReference type="Gene3D" id="3.90.1010.20">
    <property type="match status" value="1"/>
</dbReference>
<evidence type="ECO:0000256" key="2">
    <source>
        <dbReference type="SAM" id="SignalP"/>
    </source>
</evidence>
<protein>
    <submittedName>
        <fullName evidence="4">FMN-binding protein</fullName>
    </submittedName>
</protein>
<evidence type="ECO:0000259" key="3">
    <source>
        <dbReference type="SMART" id="SM00900"/>
    </source>
</evidence>
<evidence type="ECO:0000313" key="4">
    <source>
        <dbReference type="EMBL" id="WNM23439.1"/>
    </source>
</evidence>
<sequence length="186" mass="18713">MKTSRAFVVGGAAAAVLTTGWALTPKATDTVSYSASSTTGTTGSSTTSDSTGTTTTDSSSSTSGSTSSSSTTTGSSSTDTSTSTSTDTSTSSSSSDATYTGKAVQTRYGVYQVEITVSNGEVTDVTLVQEGSNDRESQQIKSYALPKLIQEVLDTQSSSVSYISGASYTSQGFANSVADAFSQAGL</sequence>
<keyword evidence="5" id="KW-1185">Reference proteome</keyword>
<feature type="signal peptide" evidence="2">
    <location>
        <begin position="1"/>
        <end position="22"/>
    </location>
</feature>
<gene>
    <name evidence="4" type="ORF">RN606_08670</name>
</gene>
<dbReference type="AlphaFoldDB" id="A0AA96F433"/>
<evidence type="ECO:0000313" key="5">
    <source>
        <dbReference type="Proteomes" id="UP001304125"/>
    </source>
</evidence>
<feature type="domain" description="FMN-binding" evidence="3">
    <location>
        <begin position="107"/>
        <end position="184"/>
    </location>
</feature>
<dbReference type="SMART" id="SM00900">
    <property type="entry name" value="FMN_bind"/>
    <property type="match status" value="1"/>
</dbReference>
<organism evidence="4 5">
    <name type="scientific">Demequina capsici</name>
    <dbReference type="NCBI Taxonomy" id="3075620"/>
    <lineage>
        <taxon>Bacteria</taxon>
        <taxon>Bacillati</taxon>
        <taxon>Actinomycetota</taxon>
        <taxon>Actinomycetes</taxon>
        <taxon>Micrococcales</taxon>
        <taxon>Demequinaceae</taxon>
        <taxon>Demequina</taxon>
    </lineage>
</organism>
<evidence type="ECO:0000256" key="1">
    <source>
        <dbReference type="SAM" id="MobiDB-lite"/>
    </source>
</evidence>
<proteinExistence type="predicted"/>